<dbReference type="InterPro" id="IPR050738">
    <property type="entry name" value="Sulfatase"/>
</dbReference>
<name>A0A6P1M9S6_9BACT</name>
<keyword evidence="3" id="KW-0732">Signal</keyword>
<dbReference type="InterPro" id="IPR000917">
    <property type="entry name" value="Sulfatase_N"/>
</dbReference>
<proteinExistence type="inferred from homology"/>
<dbReference type="PANTHER" id="PTHR42693:SF53">
    <property type="entry name" value="ENDO-4-O-SULFATASE"/>
    <property type="match status" value="1"/>
</dbReference>
<keyword evidence="5" id="KW-0808">Transferase</keyword>
<accession>A0A6P1M9S6</accession>
<gene>
    <name evidence="5" type="ORF">GT409_05030</name>
</gene>
<dbReference type="RefSeq" id="WP_160627544.1">
    <property type="nucleotide sequence ID" value="NZ_CP047593.1"/>
</dbReference>
<evidence type="ECO:0000313" key="6">
    <source>
        <dbReference type="Proteomes" id="UP000464954"/>
    </source>
</evidence>
<evidence type="ECO:0000256" key="2">
    <source>
        <dbReference type="ARBA" id="ARBA00022801"/>
    </source>
</evidence>
<evidence type="ECO:0000313" key="5">
    <source>
        <dbReference type="EMBL" id="QHI68838.1"/>
    </source>
</evidence>
<reference evidence="5 6" key="1">
    <citation type="submission" date="2020-01" db="EMBL/GenBank/DDBJ databases">
        <title>Ponticoccus aerotolerans gen. nov., sp. nov., an anaerobic bacterium and proposal of Ponticoccusceae fam. nov., Ponticoccusles ord. nov. and Ponticoccuse classis nov. in the phylum Kiritimatiellaeota.</title>
        <authorList>
            <person name="Zhou L.Y."/>
            <person name="Du Z.J."/>
        </authorList>
    </citation>
    <scope>NUCLEOTIDE SEQUENCE [LARGE SCALE GENOMIC DNA]</scope>
    <source>
        <strain evidence="5 6">S-5007</strain>
    </source>
</reference>
<sequence length="489" mass="55189">MLKKCLWALSTVCFSAMAEKLPNIVMFTVDDMDITSVNCYGNPLPNLTPNMDRLASQGIRFQNAYVSTPICMPCRQSMMTGLHPHRNGSFGFVEVEKGVCPSLSGILMENGYYTISIGKGRDYKAFPWDKWVNGLGGDGWYTRKPDGFYDEAKKAIQEARAVGKPFYLGVNTSDPHRPFAGSEQEKEFVSNVRKKYPTAPDFPVMEPVCSEADVPLLPYLPDLPDIRKETVQYLTCVKRADDTLGRIMDLLDEEGLTENTLFVFFSDHDAAMPTAKQNVYAHSAATPLMIRWPGRISPGSVDSAHMVSTVDLMPTILEALGFPLPGTLDGRSMLSILKGGTQGNRDMVFVSYNYIYRGTQVFPMRAVHTKDWSFIFNPWSDGVKKRLQGSGQPTENQSGLTFAAMQKAALTDPEMKKRVDTILLRRREELFDRREDPYSFENLADDPEYRSVLKKMKQLLDEEMKRSEDPLFQCLENGGSYPAEWNKRK</sequence>
<evidence type="ECO:0000259" key="4">
    <source>
        <dbReference type="Pfam" id="PF00884"/>
    </source>
</evidence>
<dbReference type="Gene3D" id="3.40.720.10">
    <property type="entry name" value="Alkaline Phosphatase, subunit A"/>
    <property type="match status" value="1"/>
</dbReference>
<dbReference type="Proteomes" id="UP000464954">
    <property type="component" value="Chromosome"/>
</dbReference>
<feature type="signal peptide" evidence="3">
    <location>
        <begin position="1"/>
        <end position="18"/>
    </location>
</feature>
<dbReference type="PANTHER" id="PTHR42693">
    <property type="entry name" value="ARYLSULFATASE FAMILY MEMBER"/>
    <property type="match status" value="1"/>
</dbReference>
<dbReference type="Pfam" id="PF00884">
    <property type="entry name" value="Sulfatase"/>
    <property type="match status" value="1"/>
</dbReference>
<feature type="chain" id="PRO_5026915067" evidence="3">
    <location>
        <begin position="19"/>
        <end position="489"/>
    </location>
</feature>
<organism evidence="5 6">
    <name type="scientific">Tichowtungia aerotolerans</name>
    <dbReference type="NCBI Taxonomy" id="2697043"/>
    <lineage>
        <taxon>Bacteria</taxon>
        <taxon>Pseudomonadati</taxon>
        <taxon>Kiritimatiellota</taxon>
        <taxon>Tichowtungiia</taxon>
        <taxon>Tichowtungiales</taxon>
        <taxon>Tichowtungiaceae</taxon>
        <taxon>Tichowtungia</taxon>
    </lineage>
</organism>
<dbReference type="GO" id="GO:0016740">
    <property type="term" value="F:transferase activity"/>
    <property type="evidence" value="ECO:0007669"/>
    <property type="project" value="UniProtKB-KW"/>
</dbReference>
<dbReference type="EMBL" id="CP047593">
    <property type="protein sequence ID" value="QHI68838.1"/>
    <property type="molecule type" value="Genomic_DNA"/>
</dbReference>
<dbReference type="KEGG" id="taer:GT409_05030"/>
<dbReference type="GO" id="GO:0004065">
    <property type="term" value="F:arylsulfatase activity"/>
    <property type="evidence" value="ECO:0007669"/>
    <property type="project" value="TreeGrafter"/>
</dbReference>
<evidence type="ECO:0000256" key="1">
    <source>
        <dbReference type="ARBA" id="ARBA00008779"/>
    </source>
</evidence>
<dbReference type="InterPro" id="IPR017850">
    <property type="entry name" value="Alkaline_phosphatase_core_sf"/>
</dbReference>
<protein>
    <submittedName>
        <fullName evidence="5">Sulfatase-like hydrolase/transferase</fullName>
    </submittedName>
</protein>
<keyword evidence="2 5" id="KW-0378">Hydrolase</keyword>
<dbReference type="SUPFAM" id="SSF53649">
    <property type="entry name" value="Alkaline phosphatase-like"/>
    <property type="match status" value="1"/>
</dbReference>
<feature type="domain" description="Sulfatase N-terminal" evidence="4">
    <location>
        <begin position="22"/>
        <end position="321"/>
    </location>
</feature>
<comment type="similarity">
    <text evidence="1">Belongs to the sulfatase family.</text>
</comment>
<dbReference type="CDD" id="cd16027">
    <property type="entry name" value="SGSH"/>
    <property type="match status" value="1"/>
</dbReference>
<dbReference type="AlphaFoldDB" id="A0A6P1M9S6"/>
<keyword evidence="6" id="KW-1185">Reference proteome</keyword>
<evidence type="ECO:0000256" key="3">
    <source>
        <dbReference type="SAM" id="SignalP"/>
    </source>
</evidence>